<proteinExistence type="predicted"/>
<keyword evidence="1" id="KW-0812">Transmembrane</keyword>
<evidence type="ECO:0000313" key="2">
    <source>
        <dbReference type="EMBL" id="MCY6959028.1"/>
    </source>
</evidence>
<gene>
    <name evidence="2" type="ORF">OW729_10470</name>
</gene>
<reference evidence="2" key="1">
    <citation type="submission" date="2022-12" db="EMBL/GenBank/DDBJ databases">
        <title>Clostridium sp. nov., isolated from industrial wastewater.</title>
        <authorList>
            <person name="Jiayan W."/>
        </authorList>
    </citation>
    <scope>NUCLEOTIDE SEQUENCE</scope>
    <source>
        <strain evidence="2">ZC22-4</strain>
    </source>
</reference>
<keyword evidence="3" id="KW-1185">Reference proteome</keyword>
<accession>A0ABT4DBI8</accession>
<comment type="caution">
    <text evidence="2">The sequence shown here is derived from an EMBL/GenBank/DDBJ whole genome shotgun (WGS) entry which is preliminary data.</text>
</comment>
<dbReference type="SUPFAM" id="SSF50952">
    <property type="entry name" value="Soluble quinoprotein glucose dehydrogenase"/>
    <property type="match status" value="1"/>
</dbReference>
<dbReference type="EMBL" id="JAPQFJ010000010">
    <property type="protein sequence ID" value="MCY6959028.1"/>
    <property type="molecule type" value="Genomic_DNA"/>
</dbReference>
<sequence>MGKFLKSLLVIAIFSFLVILFNKYYFKDYNIEVVDKNMECKLEYKGLKDAVDFTLDDNGNYYVVFKNKIQYIDSHGKSYILFADNNMDINSIEYYKNKLYFTSLSSVYSYDLYNRECKAIIDDLPNFGDYNKSLIKVNGGYLYITIGAATNSGIVGKDNEWIKNNPYNHDISPYKIVLNGINFENGKTGAFVNYGSKTIQGQIIPGHFPGNASIIMYNLDNGVSGTYAWGIRNVKGMDFDSRGRIIASVGGMEDRGLRPVKGDTDYLYVIKQKSWYGWPDYSGGDPLNSPRFKGRNNKNISFILDNHPTTNPGAPVYVHKKLDSLKGVAVDKIGALGEIDGIYFYDDVDKKICYLNDKGVLKEKIKFNTYSKISSIKYVKNQIIILDSSKGNLFKLGLLNKGNIITNNKPVIYFLIISILITIISLLIMLVKMRHDNRNSNLN</sequence>
<name>A0ABT4DBI8_9CLOT</name>
<evidence type="ECO:0000256" key="1">
    <source>
        <dbReference type="SAM" id="Phobius"/>
    </source>
</evidence>
<organism evidence="2 3">
    <name type="scientific">Clostridium brassicae</name>
    <dbReference type="NCBI Taxonomy" id="2999072"/>
    <lineage>
        <taxon>Bacteria</taxon>
        <taxon>Bacillati</taxon>
        <taxon>Bacillota</taxon>
        <taxon>Clostridia</taxon>
        <taxon>Eubacteriales</taxon>
        <taxon>Clostridiaceae</taxon>
        <taxon>Clostridium</taxon>
    </lineage>
</organism>
<dbReference type="InterPro" id="IPR011042">
    <property type="entry name" value="6-blade_b-propeller_TolB-like"/>
</dbReference>
<dbReference type="Proteomes" id="UP001144612">
    <property type="component" value="Unassembled WGS sequence"/>
</dbReference>
<protein>
    <submittedName>
        <fullName evidence="2">PQQ-dependent sugar dehydrogenase</fullName>
    </submittedName>
</protein>
<feature type="transmembrane region" description="Helical" evidence="1">
    <location>
        <begin position="7"/>
        <end position="26"/>
    </location>
</feature>
<evidence type="ECO:0000313" key="3">
    <source>
        <dbReference type="Proteomes" id="UP001144612"/>
    </source>
</evidence>
<feature type="transmembrane region" description="Helical" evidence="1">
    <location>
        <begin position="411"/>
        <end position="431"/>
    </location>
</feature>
<keyword evidence="1" id="KW-0472">Membrane</keyword>
<keyword evidence="1" id="KW-1133">Transmembrane helix</keyword>
<dbReference type="RefSeq" id="WP_268061451.1">
    <property type="nucleotide sequence ID" value="NZ_JAPQFJ010000010.1"/>
</dbReference>
<dbReference type="Gene3D" id="2.120.10.30">
    <property type="entry name" value="TolB, C-terminal domain"/>
    <property type="match status" value="1"/>
</dbReference>
<dbReference type="InterPro" id="IPR011041">
    <property type="entry name" value="Quinoprot_gluc/sorb_DH_b-prop"/>
</dbReference>